<feature type="region of interest" description="Disordered" evidence="1">
    <location>
        <begin position="1"/>
        <end position="62"/>
    </location>
</feature>
<dbReference type="AlphaFoldDB" id="U3A8U7"/>
<evidence type="ECO:0000256" key="1">
    <source>
        <dbReference type="SAM" id="MobiDB-lite"/>
    </source>
</evidence>
<sequence length="62" mass="6362">MGSKGGHLTESQRSAQSQHRNGADGGDEGLHGGLGVHGHTPVSSWASEREAKGGSGRRRPST</sequence>
<protein>
    <submittedName>
        <fullName evidence="2">Uncharacterized protein</fullName>
    </submittedName>
</protein>
<dbReference type="Proteomes" id="UP000016566">
    <property type="component" value="Unassembled WGS sequence"/>
</dbReference>
<comment type="caution">
    <text evidence="2">The sequence shown here is derived from an EMBL/GenBank/DDBJ whole genome shotgun (WGS) entry which is preliminary data.</text>
</comment>
<evidence type="ECO:0000313" key="3">
    <source>
        <dbReference type="Proteomes" id="UP000016566"/>
    </source>
</evidence>
<feature type="compositionally biased region" description="Polar residues" evidence="1">
    <location>
        <begin position="9"/>
        <end position="20"/>
    </location>
</feature>
<accession>U3A8U7</accession>
<keyword evidence="3" id="KW-1185">Reference proteome</keyword>
<dbReference type="EMBL" id="BATB01000001">
    <property type="protein sequence ID" value="GAD54099.1"/>
    <property type="molecule type" value="Genomic_DNA"/>
</dbReference>
<gene>
    <name evidence="2" type="ORF">MBELCI_0151</name>
</gene>
<name>U3A8U7_9RHOB</name>
<evidence type="ECO:0000313" key="2">
    <source>
        <dbReference type="EMBL" id="GAD54099.1"/>
    </source>
</evidence>
<proteinExistence type="predicted"/>
<reference evidence="2" key="1">
    <citation type="journal article" date="2013" name="Genome Announc.">
        <title>Draft Genome Sequence of Loktanella cinnabarina LL-001T, Isolated from Deep-Sea Floor Sediment.</title>
        <authorList>
            <person name="Nishi S."/>
            <person name="Tsubouchi T."/>
            <person name="Takaki Y."/>
            <person name="Koyanagi R."/>
            <person name="Satoh N."/>
            <person name="Maruyama T."/>
            <person name="Hatada Y."/>
        </authorList>
    </citation>
    <scope>NUCLEOTIDE SEQUENCE [LARGE SCALE GENOMIC DNA]</scope>
    <source>
        <strain evidence="2">LL-001</strain>
    </source>
</reference>
<organism evidence="2 3">
    <name type="scientific">Limimaricola cinnabarinus LL-001</name>
    <dbReference type="NCBI Taxonomy" id="1337093"/>
    <lineage>
        <taxon>Bacteria</taxon>
        <taxon>Pseudomonadati</taxon>
        <taxon>Pseudomonadota</taxon>
        <taxon>Alphaproteobacteria</taxon>
        <taxon>Rhodobacterales</taxon>
        <taxon>Paracoccaceae</taxon>
        <taxon>Limimaricola</taxon>
    </lineage>
</organism>